<name>A0A2K9NU54_BACTC</name>
<feature type="binding site" evidence="6">
    <location>
        <position position="104"/>
    </location>
    <ligand>
        <name>Zn(2+)</name>
        <dbReference type="ChEBI" id="CHEBI:29105"/>
    </ligand>
</feature>
<dbReference type="NCBIfam" id="NF006824">
    <property type="entry name" value="PRK09347.1-1"/>
    <property type="match status" value="1"/>
</dbReference>
<dbReference type="NCBIfam" id="NF006826">
    <property type="entry name" value="PRK09347.1-3"/>
    <property type="match status" value="1"/>
</dbReference>
<organism evidence="7 8">
    <name type="scientific">Bacteriovorax stolpii</name>
    <name type="common">Bdellovibrio stolpii</name>
    <dbReference type="NCBI Taxonomy" id="960"/>
    <lineage>
        <taxon>Bacteria</taxon>
        <taxon>Pseudomonadati</taxon>
        <taxon>Bdellovibrionota</taxon>
        <taxon>Bacteriovoracia</taxon>
        <taxon>Bacteriovoracales</taxon>
        <taxon>Bacteriovoracaceae</taxon>
        <taxon>Bacteriovorax</taxon>
    </lineage>
</organism>
<dbReference type="Pfam" id="PF01227">
    <property type="entry name" value="GTP_cyclohydroI"/>
    <property type="match status" value="1"/>
</dbReference>
<keyword evidence="6" id="KW-0342">GTP-binding</keyword>
<dbReference type="OrthoDB" id="9801207at2"/>
<dbReference type="InterPro" id="IPR020602">
    <property type="entry name" value="GTP_CycHdrlase_I_dom"/>
</dbReference>
<dbReference type="UniPathway" id="UPA00848">
    <property type="reaction ID" value="UER00151"/>
</dbReference>
<comment type="pathway">
    <text evidence="2 6">Cofactor biosynthesis; 7,8-dihydroneopterin triphosphate biosynthesis; 7,8-dihydroneopterin triphosphate from GTP: step 1/1.</text>
</comment>
<dbReference type="GO" id="GO:0003934">
    <property type="term" value="F:GTP cyclohydrolase I activity"/>
    <property type="evidence" value="ECO:0007669"/>
    <property type="project" value="UniProtKB-UniRule"/>
</dbReference>
<keyword evidence="6" id="KW-0479">Metal-binding</keyword>
<dbReference type="GO" id="GO:0006729">
    <property type="term" value="P:tetrahydrobiopterin biosynthetic process"/>
    <property type="evidence" value="ECO:0007669"/>
    <property type="project" value="TreeGrafter"/>
</dbReference>
<dbReference type="SUPFAM" id="SSF55620">
    <property type="entry name" value="Tetrahydrobiopterin biosynthesis enzymes-like"/>
    <property type="match status" value="1"/>
</dbReference>
<dbReference type="InterPro" id="IPR018234">
    <property type="entry name" value="GTP_CycHdrlase_I_CS"/>
</dbReference>
<sequence length="216" mass="24535">MIDPKKILKKVTPTPMIANDLTAAEKKEKITALFTEIMETLGLDLNDDSLKETPHRVAKMYVDEVFYGLESSSFPKITVVDNKFEYDHPVMEINIVTNSHCEHHFVPIIGKTHIAYIPNKKVLGLSKLNRIVDYFAKRPQIQERLTLQIHQALVEILETQNVAVVTDAMHACVKTRGIKDVTSMTRTSKLSGVFLQDSSHRAEFMSAIPRVQEVIY</sequence>
<feature type="binding site" evidence="6">
    <location>
        <position position="172"/>
    </location>
    <ligand>
        <name>Zn(2+)</name>
        <dbReference type="ChEBI" id="CHEBI:29105"/>
    </ligand>
</feature>
<dbReference type="GO" id="GO:0005525">
    <property type="term" value="F:GTP binding"/>
    <property type="evidence" value="ECO:0007669"/>
    <property type="project" value="UniProtKB-KW"/>
</dbReference>
<comment type="subunit">
    <text evidence="6">Homopolymer.</text>
</comment>
<gene>
    <name evidence="6" type="primary">folE</name>
    <name evidence="7" type="ORF">C0V70_13135</name>
</gene>
<evidence type="ECO:0000256" key="4">
    <source>
        <dbReference type="ARBA" id="ARBA00022563"/>
    </source>
</evidence>
<dbReference type="AlphaFoldDB" id="A0A2K9NU54"/>
<dbReference type="KEGG" id="bsto:C0V70_13135"/>
<evidence type="ECO:0000256" key="1">
    <source>
        <dbReference type="ARBA" id="ARBA00001052"/>
    </source>
</evidence>
<dbReference type="InterPro" id="IPR043133">
    <property type="entry name" value="GTP-CH-I_C/QueF"/>
</dbReference>
<keyword evidence="6" id="KW-0862">Zinc</keyword>
<dbReference type="RefSeq" id="WP_102244319.1">
    <property type="nucleotide sequence ID" value="NZ_CP025704.1"/>
</dbReference>
<feature type="binding site" evidence="6">
    <location>
        <position position="101"/>
    </location>
    <ligand>
        <name>Zn(2+)</name>
        <dbReference type="ChEBI" id="CHEBI:29105"/>
    </ligand>
</feature>
<keyword evidence="8" id="KW-1185">Reference proteome</keyword>
<keyword evidence="6" id="KW-0547">Nucleotide-binding</keyword>
<evidence type="ECO:0000313" key="8">
    <source>
        <dbReference type="Proteomes" id="UP000235584"/>
    </source>
</evidence>
<dbReference type="Gene3D" id="3.30.1130.10">
    <property type="match status" value="1"/>
</dbReference>
<keyword evidence="5 6" id="KW-0378">Hydrolase</keyword>
<evidence type="ECO:0000256" key="6">
    <source>
        <dbReference type="HAMAP-Rule" id="MF_00223"/>
    </source>
</evidence>
<protein>
    <recommendedName>
        <fullName evidence="6">GTP cyclohydrolase 1</fullName>
        <ecNumber evidence="6">3.5.4.16</ecNumber>
    </recommendedName>
    <alternativeName>
        <fullName evidence="6">GTP cyclohydrolase I</fullName>
        <shortName evidence="6">GTP-CH-I</shortName>
    </alternativeName>
</protein>
<dbReference type="GO" id="GO:0005737">
    <property type="term" value="C:cytoplasm"/>
    <property type="evidence" value="ECO:0007669"/>
    <property type="project" value="TreeGrafter"/>
</dbReference>
<dbReference type="GO" id="GO:0046654">
    <property type="term" value="P:tetrahydrofolate biosynthetic process"/>
    <property type="evidence" value="ECO:0007669"/>
    <property type="project" value="UniProtKB-UniRule"/>
</dbReference>
<comment type="similarity">
    <text evidence="3 6">Belongs to the GTP cyclohydrolase I family.</text>
</comment>
<dbReference type="PANTHER" id="PTHR11109:SF7">
    <property type="entry name" value="GTP CYCLOHYDROLASE 1"/>
    <property type="match status" value="1"/>
</dbReference>
<evidence type="ECO:0000256" key="3">
    <source>
        <dbReference type="ARBA" id="ARBA00008085"/>
    </source>
</evidence>
<reference evidence="7 8" key="1">
    <citation type="submission" date="2018-01" db="EMBL/GenBank/DDBJ databases">
        <title>Complete genome sequence of Bacteriovorax stolpii DSM12778.</title>
        <authorList>
            <person name="Tang B."/>
            <person name="Chang J."/>
        </authorList>
    </citation>
    <scope>NUCLEOTIDE SEQUENCE [LARGE SCALE GENOMIC DNA]</scope>
    <source>
        <strain evidence="7 8">DSM 12778</strain>
    </source>
</reference>
<dbReference type="NCBIfam" id="TIGR00063">
    <property type="entry name" value="folE"/>
    <property type="match status" value="1"/>
</dbReference>
<dbReference type="PANTHER" id="PTHR11109">
    <property type="entry name" value="GTP CYCLOHYDROLASE I"/>
    <property type="match status" value="1"/>
</dbReference>
<dbReference type="InterPro" id="IPR043134">
    <property type="entry name" value="GTP-CH-I_N"/>
</dbReference>
<evidence type="ECO:0000313" key="7">
    <source>
        <dbReference type="EMBL" id="AUN99028.1"/>
    </source>
</evidence>
<dbReference type="EC" id="3.5.4.16" evidence="6"/>
<proteinExistence type="inferred from homology"/>
<dbReference type="Proteomes" id="UP000235584">
    <property type="component" value="Chromosome"/>
</dbReference>
<dbReference type="GO" id="GO:0008270">
    <property type="term" value="F:zinc ion binding"/>
    <property type="evidence" value="ECO:0007669"/>
    <property type="project" value="UniProtKB-UniRule"/>
</dbReference>
<dbReference type="EMBL" id="CP025704">
    <property type="protein sequence ID" value="AUN99028.1"/>
    <property type="molecule type" value="Genomic_DNA"/>
</dbReference>
<dbReference type="Gene3D" id="1.10.286.10">
    <property type="match status" value="1"/>
</dbReference>
<dbReference type="NCBIfam" id="NF006825">
    <property type="entry name" value="PRK09347.1-2"/>
    <property type="match status" value="1"/>
</dbReference>
<dbReference type="FunFam" id="3.30.1130.10:FF:000001">
    <property type="entry name" value="GTP cyclohydrolase 1"/>
    <property type="match status" value="1"/>
</dbReference>
<comment type="catalytic activity">
    <reaction evidence="1 6">
        <text>GTP + H2O = 7,8-dihydroneopterin 3'-triphosphate + formate + H(+)</text>
        <dbReference type="Rhea" id="RHEA:17473"/>
        <dbReference type="ChEBI" id="CHEBI:15377"/>
        <dbReference type="ChEBI" id="CHEBI:15378"/>
        <dbReference type="ChEBI" id="CHEBI:15740"/>
        <dbReference type="ChEBI" id="CHEBI:37565"/>
        <dbReference type="ChEBI" id="CHEBI:58462"/>
        <dbReference type="EC" id="3.5.4.16"/>
    </reaction>
</comment>
<accession>A0A2K9NU54</accession>
<evidence type="ECO:0000256" key="5">
    <source>
        <dbReference type="ARBA" id="ARBA00022801"/>
    </source>
</evidence>
<keyword evidence="4 6" id="KW-0554">One-carbon metabolism</keyword>
<dbReference type="GO" id="GO:0006730">
    <property type="term" value="P:one-carbon metabolic process"/>
    <property type="evidence" value="ECO:0007669"/>
    <property type="project" value="UniProtKB-UniRule"/>
</dbReference>
<dbReference type="HAMAP" id="MF_00223">
    <property type="entry name" value="FolE"/>
    <property type="match status" value="1"/>
</dbReference>
<dbReference type="InterPro" id="IPR001474">
    <property type="entry name" value="GTP_CycHdrlase_I"/>
</dbReference>
<dbReference type="PROSITE" id="PS00860">
    <property type="entry name" value="GTP_CYCLOHYDROL_1_2"/>
    <property type="match status" value="1"/>
</dbReference>
<evidence type="ECO:0000256" key="2">
    <source>
        <dbReference type="ARBA" id="ARBA00005080"/>
    </source>
</evidence>